<feature type="region of interest" description="Disordered" evidence="1">
    <location>
        <begin position="81"/>
        <end position="105"/>
    </location>
</feature>
<name>A0AAV7NSK5_PLEWA</name>
<comment type="caution">
    <text evidence="2">The sequence shown here is derived from an EMBL/GenBank/DDBJ whole genome shotgun (WGS) entry which is preliminary data.</text>
</comment>
<protein>
    <submittedName>
        <fullName evidence="2">Uncharacterized protein</fullName>
    </submittedName>
</protein>
<reference evidence="2" key="1">
    <citation type="journal article" date="2022" name="bioRxiv">
        <title>Sequencing and chromosome-scale assembly of the giantPleurodeles waltlgenome.</title>
        <authorList>
            <person name="Brown T."/>
            <person name="Elewa A."/>
            <person name="Iarovenko S."/>
            <person name="Subramanian E."/>
            <person name="Araus A.J."/>
            <person name="Petzold A."/>
            <person name="Susuki M."/>
            <person name="Suzuki K.-i.T."/>
            <person name="Hayashi T."/>
            <person name="Toyoda A."/>
            <person name="Oliveira C."/>
            <person name="Osipova E."/>
            <person name="Leigh N.D."/>
            <person name="Simon A."/>
            <person name="Yun M.H."/>
        </authorList>
    </citation>
    <scope>NUCLEOTIDE SEQUENCE</scope>
    <source>
        <strain evidence="2">20211129_DDA</strain>
        <tissue evidence="2">Liver</tissue>
    </source>
</reference>
<dbReference type="AlphaFoldDB" id="A0AAV7NSK5"/>
<evidence type="ECO:0000313" key="2">
    <source>
        <dbReference type="EMBL" id="KAJ1115790.1"/>
    </source>
</evidence>
<sequence>MHRRLSRLVVAGLLHSQDQDMALQRTQEVGPFVLENGKVNMFPAFTVAVQANMASYMELYALLPDPAWAWLESHKSGAIDLQDNYPHAPNAGRDDVRGTSARKRKSQNLHLNKEIRKRGWLSGLLCP</sequence>
<gene>
    <name evidence="2" type="ORF">NDU88_004012</name>
</gene>
<organism evidence="2 3">
    <name type="scientific">Pleurodeles waltl</name>
    <name type="common">Iberian ribbed newt</name>
    <dbReference type="NCBI Taxonomy" id="8319"/>
    <lineage>
        <taxon>Eukaryota</taxon>
        <taxon>Metazoa</taxon>
        <taxon>Chordata</taxon>
        <taxon>Craniata</taxon>
        <taxon>Vertebrata</taxon>
        <taxon>Euteleostomi</taxon>
        <taxon>Amphibia</taxon>
        <taxon>Batrachia</taxon>
        <taxon>Caudata</taxon>
        <taxon>Salamandroidea</taxon>
        <taxon>Salamandridae</taxon>
        <taxon>Pleurodelinae</taxon>
        <taxon>Pleurodeles</taxon>
    </lineage>
</organism>
<evidence type="ECO:0000313" key="3">
    <source>
        <dbReference type="Proteomes" id="UP001066276"/>
    </source>
</evidence>
<accession>A0AAV7NSK5</accession>
<evidence type="ECO:0000256" key="1">
    <source>
        <dbReference type="SAM" id="MobiDB-lite"/>
    </source>
</evidence>
<dbReference type="EMBL" id="JANPWB010000012">
    <property type="protein sequence ID" value="KAJ1115790.1"/>
    <property type="molecule type" value="Genomic_DNA"/>
</dbReference>
<keyword evidence="3" id="KW-1185">Reference proteome</keyword>
<proteinExistence type="predicted"/>
<dbReference type="Proteomes" id="UP001066276">
    <property type="component" value="Chromosome 8"/>
</dbReference>